<dbReference type="InterPro" id="IPR039424">
    <property type="entry name" value="SBP_5"/>
</dbReference>
<dbReference type="GO" id="GO:0042597">
    <property type="term" value="C:periplasmic space"/>
    <property type="evidence" value="ECO:0007669"/>
    <property type="project" value="UniProtKB-ARBA"/>
</dbReference>
<dbReference type="PANTHER" id="PTHR30290:SF83">
    <property type="entry name" value="ABC TRANSPORTER SUBSTRATE-BINDING PROTEIN"/>
    <property type="match status" value="1"/>
</dbReference>
<feature type="compositionally biased region" description="Low complexity" evidence="1">
    <location>
        <begin position="55"/>
        <end position="79"/>
    </location>
</feature>
<feature type="compositionally biased region" description="Basic and acidic residues" evidence="1">
    <location>
        <begin position="35"/>
        <end position="51"/>
    </location>
</feature>
<dbReference type="InterPro" id="IPR000914">
    <property type="entry name" value="SBP_5_dom"/>
</dbReference>
<dbReference type="SUPFAM" id="SSF53850">
    <property type="entry name" value="Periplasmic binding protein-like II"/>
    <property type="match status" value="1"/>
</dbReference>
<feature type="compositionally biased region" description="Gly residues" evidence="1">
    <location>
        <begin position="21"/>
        <end position="34"/>
    </location>
</feature>
<feature type="domain" description="Solute-binding protein family 5" evidence="2">
    <location>
        <begin position="115"/>
        <end position="506"/>
    </location>
</feature>
<evidence type="ECO:0000256" key="1">
    <source>
        <dbReference type="SAM" id="MobiDB-lite"/>
    </source>
</evidence>
<accession>A0A2P2C9N4</accession>
<dbReference type="AlphaFoldDB" id="A0A2P2C9N4"/>
<feature type="region of interest" description="Disordered" evidence="1">
    <location>
        <begin position="20"/>
        <end position="79"/>
    </location>
</feature>
<name>A0A2P2C9N4_9ZZZZ</name>
<proteinExistence type="predicted"/>
<dbReference type="GO" id="GO:0015833">
    <property type="term" value="P:peptide transport"/>
    <property type="evidence" value="ECO:0007669"/>
    <property type="project" value="TreeGrafter"/>
</dbReference>
<dbReference type="Pfam" id="PF00496">
    <property type="entry name" value="SBP_bac_5"/>
    <property type="match status" value="1"/>
</dbReference>
<dbReference type="Gene3D" id="3.10.105.10">
    <property type="entry name" value="Dipeptide-binding Protein, Domain 3"/>
    <property type="match status" value="1"/>
</dbReference>
<evidence type="ECO:0000313" key="3">
    <source>
        <dbReference type="EMBL" id="CUR58716.1"/>
    </source>
</evidence>
<reference evidence="3" key="1">
    <citation type="submission" date="2015-08" db="EMBL/GenBank/DDBJ databases">
        <authorList>
            <person name="Babu N.S."/>
            <person name="Beckwith C.J."/>
            <person name="Beseler K.G."/>
            <person name="Brison A."/>
            <person name="Carone J.V."/>
            <person name="Caskin T.P."/>
            <person name="Diamond M."/>
            <person name="Durham M.E."/>
            <person name="Foxe J.M."/>
            <person name="Go M."/>
            <person name="Henderson B.A."/>
            <person name="Jones I.B."/>
            <person name="McGettigan J.A."/>
            <person name="Micheletti S.J."/>
            <person name="Nasrallah M.E."/>
            <person name="Ortiz D."/>
            <person name="Piller C.R."/>
            <person name="Privatt S.R."/>
            <person name="Schneider S.L."/>
            <person name="Sharp S."/>
            <person name="Smith T.C."/>
            <person name="Stanton J.D."/>
            <person name="Ullery H.E."/>
            <person name="Wilson R.J."/>
            <person name="Serrano M.G."/>
            <person name="Buck G."/>
            <person name="Lee V."/>
            <person name="Wang Y."/>
            <person name="Carvalho R."/>
            <person name="Voegtly L."/>
            <person name="Shi R."/>
            <person name="Duckworth R."/>
            <person name="Johnson A."/>
            <person name="Loviza R."/>
            <person name="Walstead R."/>
            <person name="Shah Z."/>
            <person name="Kiflezghi M."/>
            <person name="Wade K."/>
            <person name="Ball S.L."/>
            <person name="Bradley K.W."/>
            <person name="Asai D.J."/>
            <person name="Bowman C.A."/>
            <person name="Russell D.A."/>
            <person name="Pope W.H."/>
            <person name="Jacobs-Sera D."/>
            <person name="Hendrix R.W."/>
            <person name="Hatfull G.F."/>
        </authorList>
    </citation>
    <scope>NUCLEOTIDE SEQUENCE</scope>
</reference>
<dbReference type="PROSITE" id="PS51257">
    <property type="entry name" value="PROKAR_LIPOPROTEIN"/>
    <property type="match status" value="1"/>
</dbReference>
<organism evidence="3">
    <name type="scientific">metagenome</name>
    <dbReference type="NCBI Taxonomy" id="256318"/>
    <lineage>
        <taxon>unclassified sequences</taxon>
        <taxon>metagenomes</taxon>
    </lineage>
</organism>
<dbReference type="PIRSF" id="PIRSF002741">
    <property type="entry name" value="MppA"/>
    <property type="match status" value="1"/>
</dbReference>
<dbReference type="EMBL" id="CZKB01000008">
    <property type="protein sequence ID" value="CUR58716.1"/>
    <property type="molecule type" value="Genomic_DNA"/>
</dbReference>
<dbReference type="GO" id="GO:1904680">
    <property type="term" value="F:peptide transmembrane transporter activity"/>
    <property type="evidence" value="ECO:0007669"/>
    <property type="project" value="TreeGrafter"/>
</dbReference>
<dbReference type="InterPro" id="IPR030678">
    <property type="entry name" value="Peptide/Ni-bd"/>
</dbReference>
<dbReference type="Gene3D" id="3.40.190.10">
    <property type="entry name" value="Periplasmic binding protein-like II"/>
    <property type="match status" value="1"/>
</dbReference>
<evidence type="ECO:0000259" key="2">
    <source>
        <dbReference type="Pfam" id="PF00496"/>
    </source>
</evidence>
<dbReference type="PANTHER" id="PTHR30290">
    <property type="entry name" value="PERIPLASMIC BINDING COMPONENT OF ABC TRANSPORTER"/>
    <property type="match status" value="1"/>
</dbReference>
<sequence length="590" mass="63637">MKRNKPIALVAGAALLTLAACGGGSSDEGGGGSGTDREFGGQEGGTKDAERQGPAADVEGATTGGTVTVYLPGDPGPDSLDPTSGWSVTGNSIQQALTSRSLTQYVRDESGQPVLVPDLATDLGTPNDDFTEWTFTIRDDATWEDGKPVTADEVAFGICRSLDAEAFPAGPGTEYSASYFEGADSYKGPYTGKDPDCEKWDGISVKGQDITISMSKPFPDMDYWGAFMAMGPAPLGNASTPPNYGQKPLANGPYKVESFKPNEELVLVKNDQWAAESDPGRHQYADEFVFKFNQDQAKVDEIMLSGNSDSQTAVATSLGSDKYNDANGQLGERLVQQTSQCVSMLTPDYTKITDINVRKALAYAYPYEDVWIAGGEVPGVTRVPANSLMPPGMAGKKEFQVDGEQITYDPEKSKELLVEAGYGDKPYPITMVYYEVDPLAKAAQDQITKGFEAGGFSVKAIPSQESLYNIWLDPDNKINKRLNFRGVNWCSDWPAGSTILPSLARTGAVYNTAYFSEPAIDEEMDRISTLPLDEQADAWGAVDEKIMTEYFPIIPTAFRNDLFVFGEKIGNPTGDGSIGAPNYKDLYVMQ</sequence>
<protein>
    <submittedName>
        <fullName evidence="3">Putative murein binding protein</fullName>
    </submittedName>
</protein>
<dbReference type="GO" id="GO:0043190">
    <property type="term" value="C:ATP-binding cassette (ABC) transporter complex"/>
    <property type="evidence" value="ECO:0007669"/>
    <property type="project" value="InterPro"/>
</dbReference>
<gene>
    <name evidence="3" type="ORF">NOCA1160023</name>
</gene>